<evidence type="ECO:0000313" key="1">
    <source>
        <dbReference type="EMBL" id="MBB6218877.1"/>
    </source>
</evidence>
<evidence type="ECO:0000313" key="2">
    <source>
        <dbReference type="Proteomes" id="UP000579281"/>
    </source>
</evidence>
<name>A0A841KZT6_9FIRM</name>
<organism evidence="1 2">
    <name type="scientific">Anaerosolibacter carboniphilus</name>
    <dbReference type="NCBI Taxonomy" id="1417629"/>
    <lineage>
        <taxon>Bacteria</taxon>
        <taxon>Bacillati</taxon>
        <taxon>Bacillota</taxon>
        <taxon>Clostridia</taxon>
        <taxon>Peptostreptococcales</taxon>
        <taxon>Thermotaleaceae</taxon>
        <taxon>Anaerosolibacter</taxon>
    </lineage>
</organism>
<dbReference type="Proteomes" id="UP000579281">
    <property type="component" value="Unassembled WGS sequence"/>
</dbReference>
<reference evidence="1 2" key="1">
    <citation type="submission" date="2020-08" db="EMBL/GenBank/DDBJ databases">
        <title>Genomic Encyclopedia of Type Strains, Phase IV (KMG-IV): sequencing the most valuable type-strain genomes for metagenomic binning, comparative biology and taxonomic classification.</title>
        <authorList>
            <person name="Goeker M."/>
        </authorList>
    </citation>
    <scope>NUCLEOTIDE SEQUENCE [LARGE SCALE GENOMIC DNA]</scope>
    <source>
        <strain evidence="1 2">DSM 103526</strain>
    </source>
</reference>
<accession>A0A841KZT6</accession>
<proteinExistence type="predicted"/>
<dbReference type="InterPro" id="IPR052411">
    <property type="entry name" value="c-mor_Regulatory_Protein"/>
</dbReference>
<dbReference type="InterPro" id="IPR009057">
    <property type="entry name" value="Homeodomain-like_sf"/>
</dbReference>
<keyword evidence="2" id="KW-1185">Reference proteome</keyword>
<dbReference type="PANTHER" id="PTHR37812:SF1">
    <property type="entry name" value="MU-LIKE PROPHAGE FLUMU PROTEIN C"/>
    <property type="match status" value="1"/>
</dbReference>
<dbReference type="EMBL" id="JACHEN010000053">
    <property type="protein sequence ID" value="MBB6218877.1"/>
    <property type="molecule type" value="Genomic_DNA"/>
</dbReference>
<comment type="caution">
    <text evidence="1">The sequence shown here is derived from an EMBL/GenBank/DDBJ whole genome shotgun (WGS) entry which is preliminary data.</text>
</comment>
<protein>
    <submittedName>
        <fullName evidence="1">Mor family transcriptional regulator</fullName>
    </submittedName>
</protein>
<dbReference type="RefSeq" id="WP_184313752.1">
    <property type="nucleotide sequence ID" value="NZ_JACHEN010000053.1"/>
</dbReference>
<sequence>MKYQNANNVLPEHLLLEIQQYVQGEYLYIPARQSCYKKWGEKSGIRKILAHRNKEIINKYKQGYAMSDLAEEYCLFVHSIKQIIYKK</sequence>
<dbReference type="InterPro" id="IPR049739">
    <property type="entry name" value="YraL-like"/>
</dbReference>
<gene>
    <name evidence="1" type="ORF">HNQ80_005052</name>
</gene>
<dbReference type="AlphaFoldDB" id="A0A841KZT6"/>
<dbReference type="SUPFAM" id="SSF46689">
    <property type="entry name" value="Homeodomain-like"/>
    <property type="match status" value="1"/>
</dbReference>
<dbReference type="PANTHER" id="PTHR37812">
    <property type="entry name" value="MU-LIKE PROPHAGE FLUMU PROTEIN C"/>
    <property type="match status" value="1"/>
</dbReference>
<dbReference type="NCBIfam" id="NF040785">
    <property type="entry name" value="CD3324_fam"/>
    <property type="match status" value="1"/>
</dbReference>